<feature type="compositionally biased region" description="Polar residues" evidence="7">
    <location>
        <begin position="546"/>
        <end position="555"/>
    </location>
</feature>
<gene>
    <name evidence="11" type="ORF">FPHYL_11895</name>
</gene>
<feature type="region of interest" description="Disordered" evidence="7">
    <location>
        <begin position="431"/>
        <end position="451"/>
    </location>
</feature>
<dbReference type="SUPFAM" id="SSF55920">
    <property type="entry name" value="Creatinase/aminopeptidase"/>
    <property type="match status" value="1"/>
</dbReference>
<dbReference type="InterPro" id="IPR036291">
    <property type="entry name" value="NAD(P)-bd_dom_sf"/>
</dbReference>
<sequence length="555" mass="60614">MGSQETGTMLAAQLPTLSKSATLCHSDLMLFWGHTGEEPLTDRTTISHENTGYVVGIGKDVKDDCEGCQVHNLFCQEGTGRIHGFTCPGHFAEYSVSDARNAMVLPEGMDPDTSAPLFCAGVAAYHAVKGCDLVEGQWIAIIGCGGLGHLAVQYAKAMNLKVVGIDISKSQLDDAKSLGVDFVINTMEEPDYEAKIKNVTNGGCHAAAVFSASNVAYESAPKTLRRSSGIPKNMPEAIEFSYKHGIKAHITSFKDLNDINKVIDLLKSGKAAGSFGILGPNTLRPVEENPPDRIIQQDDILVVDLGPVFEEWEADFGRTFVLGNDPNKIKLRDALEPIWIDVKAKYCENPDMTGEELYSIAKEAAEKEGFEFGAPIAGHIVGSFPHERIPKDKITFYIAQGSNNSMNTVGKDGNKRHWILEIHLHNKELGFAPTEPDTQIPPRDETGSCSRPTHHLQEIKVGDNSVQLLVSTKDHLYDARDVGTGVNSYQVIGSWEDSSVQELTKMLNQRQVITNRQSPAYAEASRFEKHGAGKSLAEAGRDQHNRIVSGQQRSE</sequence>
<name>A0A8H5IUY7_9HYPO</name>
<evidence type="ECO:0000259" key="10">
    <source>
        <dbReference type="Pfam" id="PF08240"/>
    </source>
</evidence>
<comment type="similarity">
    <text evidence="2">Belongs to the zinc-containing alcohol dehydrogenase family.</text>
</comment>
<protein>
    <submittedName>
        <fullName evidence="11">Alcohol dehydrogenase</fullName>
    </submittedName>
</protein>
<feature type="domain" description="Peptidase M24" evidence="9">
    <location>
        <begin position="277"/>
        <end position="390"/>
    </location>
</feature>
<dbReference type="PANTHER" id="PTHR42940">
    <property type="entry name" value="ALCOHOL DEHYDROGENASE 1-RELATED"/>
    <property type="match status" value="1"/>
</dbReference>
<dbReference type="InterPro" id="IPR036005">
    <property type="entry name" value="Creatinase/aminopeptidase-like"/>
</dbReference>
<dbReference type="SUPFAM" id="SSF50129">
    <property type="entry name" value="GroES-like"/>
    <property type="match status" value="1"/>
</dbReference>
<comment type="caution">
    <text evidence="11">The sequence shown here is derived from an EMBL/GenBank/DDBJ whole genome shotgun (WGS) entry which is preliminary data.</text>
</comment>
<dbReference type="FunFam" id="3.40.50.720:FF:000039">
    <property type="entry name" value="Alcohol dehydrogenase AdhP"/>
    <property type="match status" value="1"/>
</dbReference>
<dbReference type="Gene3D" id="3.90.230.10">
    <property type="entry name" value="Creatinase/methionine aminopeptidase superfamily"/>
    <property type="match status" value="1"/>
</dbReference>
<dbReference type="GO" id="GO:0046872">
    <property type="term" value="F:metal ion binding"/>
    <property type="evidence" value="ECO:0007669"/>
    <property type="project" value="UniProtKB-KW"/>
</dbReference>
<proteinExistence type="inferred from homology"/>
<keyword evidence="6" id="KW-0520">NAD</keyword>
<dbReference type="SUPFAM" id="SSF51735">
    <property type="entry name" value="NAD(P)-binding Rossmann-fold domains"/>
    <property type="match status" value="1"/>
</dbReference>
<dbReference type="OrthoDB" id="1879366at2759"/>
<evidence type="ECO:0000256" key="4">
    <source>
        <dbReference type="ARBA" id="ARBA00022833"/>
    </source>
</evidence>
<accession>A0A8H5IUY7</accession>
<evidence type="ECO:0000313" key="11">
    <source>
        <dbReference type="EMBL" id="KAF5541171.1"/>
    </source>
</evidence>
<dbReference type="Pfam" id="PF08240">
    <property type="entry name" value="ADH_N"/>
    <property type="match status" value="1"/>
</dbReference>
<keyword evidence="5" id="KW-0560">Oxidoreductase</keyword>
<feature type="domain" description="Alcohol dehydrogenase-like C-terminal" evidence="8">
    <location>
        <begin position="146"/>
        <end position="226"/>
    </location>
</feature>
<dbReference type="Pfam" id="PF00107">
    <property type="entry name" value="ADH_zinc_N"/>
    <property type="match status" value="1"/>
</dbReference>
<evidence type="ECO:0000256" key="1">
    <source>
        <dbReference type="ARBA" id="ARBA00001947"/>
    </source>
</evidence>
<dbReference type="InterPro" id="IPR013154">
    <property type="entry name" value="ADH-like_N"/>
</dbReference>
<evidence type="ECO:0000313" key="12">
    <source>
        <dbReference type="Proteomes" id="UP000582016"/>
    </source>
</evidence>
<keyword evidence="12" id="KW-1185">Reference proteome</keyword>
<evidence type="ECO:0000256" key="5">
    <source>
        <dbReference type="ARBA" id="ARBA00023002"/>
    </source>
</evidence>
<feature type="region of interest" description="Disordered" evidence="7">
    <location>
        <begin position="529"/>
        <end position="555"/>
    </location>
</feature>
<dbReference type="Gene3D" id="3.90.180.10">
    <property type="entry name" value="Medium-chain alcohol dehydrogenases, catalytic domain"/>
    <property type="match status" value="1"/>
</dbReference>
<feature type="domain" description="Alcohol dehydrogenase-like N-terminal" evidence="10">
    <location>
        <begin position="19"/>
        <end position="106"/>
    </location>
</feature>
<dbReference type="GO" id="GO:0018455">
    <property type="term" value="F:alcohol dehydrogenase [NAD(P)+] activity"/>
    <property type="evidence" value="ECO:0007669"/>
    <property type="project" value="UniProtKB-ARBA"/>
</dbReference>
<dbReference type="Proteomes" id="UP000582016">
    <property type="component" value="Unassembled WGS sequence"/>
</dbReference>
<dbReference type="InterPro" id="IPR011032">
    <property type="entry name" value="GroES-like_sf"/>
</dbReference>
<dbReference type="Pfam" id="PF00557">
    <property type="entry name" value="Peptidase_M24"/>
    <property type="match status" value="1"/>
</dbReference>
<dbReference type="InterPro" id="IPR013149">
    <property type="entry name" value="ADH-like_C"/>
</dbReference>
<evidence type="ECO:0000259" key="8">
    <source>
        <dbReference type="Pfam" id="PF00107"/>
    </source>
</evidence>
<evidence type="ECO:0000256" key="2">
    <source>
        <dbReference type="ARBA" id="ARBA00008072"/>
    </source>
</evidence>
<comment type="cofactor">
    <cofactor evidence="1">
        <name>Zn(2+)</name>
        <dbReference type="ChEBI" id="CHEBI:29105"/>
    </cofactor>
</comment>
<dbReference type="Gene3D" id="3.40.50.720">
    <property type="entry name" value="NAD(P)-binding Rossmann-like Domain"/>
    <property type="match status" value="1"/>
</dbReference>
<dbReference type="EMBL" id="JAAOAQ010000574">
    <property type="protein sequence ID" value="KAF5541171.1"/>
    <property type="molecule type" value="Genomic_DNA"/>
</dbReference>
<dbReference type="InterPro" id="IPR000994">
    <property type="entry name" value="Pept_M24"/>
</dbReference>
<evidence type="ECO:0000256" key="6">
    <source>
        <dbReference type="ARBA" id="ARBA00023027"/>
    </source>
</evidence>
<evidence type="ECO:0000256" key="3">
    <source>
        <dbReference type="ARBA" id="ARBA00022723"/>
    </source>
</evidence>
<dbReference type="PANTHER" id="PTHR42940:SF8">
    <property type="entry name" value="VACUOLAR PROTEIN SORTING-ASSOCIATED PROTEIN 11"/>
    <property type="match status" value="1"/>
</dbReference>
<evidence type="ECO:0000259" key="9">
    <source>
        <dbReference type="Pfam" id="PF00557"/>
    </source>
</evidence>
<evidence type="ECO:0000256" key="7">
    <source>
        <dbReference type="SAM" id="MobiDB-lite"/>
    </source>
</evidence>
<organism evidence="11 12">
    <name type="scientific">Fusarium phyllophilum</name>
    <dbReference type="NCBI Taxonomy" id="47803"/>
    <lineage>
        <taxon>Eukaryota</taxon>
        <taxon>Fungi</taxon>
        <taxon>Dikarya</taxon>
        <taxon>Ascomycota</taxon>
        <taxon>Pezizomycotina</taxon>
        <taxon>Sordariomycetes</taxon>
        <taxon>Hypocreomycetidae</taxon>
        <taxon>Hypocreales</taxon>
        <taxon>Nectriaceae</taxon>
        <taxon>Fusarium</taxon>
        <taxon>Fusarium fujikuroi species complex</taxon>
    </lineage>
</organism>
<dbReference type="AlphaFoldDB" id="A0A8H5IUY7"/>
<reference evidence="11 12" key="1">
    <citation type="submission" date="2020-05" db="EMBL/GenBank/DDBJ databases">
        <title>Identification and distribution of gene clusters putatively required for synthesis of sphingolipid metabolism inhibitors in phylogenetically diverse species of the filamentous fungus Fusarium.</title>
        <authorList>
            <person name="Kim H.-S."/>
            <person name="Busman M."/>
            <person name="Brown D.W."/>
            <person name="Divon H."/>
            <person name="Uhlig S."/>
            <person name="Proctor R.H."/>
        </authorList>
    </citation>
    <scope>NUCLEOTIDE SEQUENCE [LARGE SCALE GENOMIC DNA]</scope>
    <source>
        <strain evidence="11 12">NRRL 13617</strain>
    </source>
</reference>
<keyword evidence="3" id="KW-0479">Metal-binding</keyword>
<keyword evidence="4" id="KW-0862">Zinc</keyword>